<evidence type="ECO:0000256" key="1">
    <source>
        <dbReference type="SAM" id="MobiDB-lite"/>
    </source>
</evidence>
<organism evidence="2">
    <name type="scientific">Caldilinea aerophila</name>
    <dbReference type="NCBI Taxonomy" id="133453"/>
    <lineage>
        <taxon>Bacteria</taxon>
        <taxon>Bacillati</taxon>
        <taxon>Chloroflexota</taxon>
        <taxon>Caldilineae</taxon>
        <taxon>Caldilineales</taxon>
        <taxon>Caldilineaceae</taxon>
        <taxon>Caldilinea</taxon>
    </lineage>
</organism>
<protein>
    <submittedName>
        <fullName evidence="2">Uncharacterized protein</fullName>
    </submittedName>
</protein>
<reference evidence="2" key="1">
    <citation type="journal article" date="2020" name="mSystems">
        <title>Genome- and Community-Level Interaction Insights into Carbon Utilization and Element Cycling Functions of Hydrothermarchaeota in Hydrothermal Sediment.</title>
        <authorList>
            <person name="Zhou Z."/>
            <person name="Liu Y."/>
            <person name="Xu W."/>
            <person name="Pan J."/>
            <person name="Luo Z.H."/>
            <person name="Li M."/>
        </authorList>
    </citation>
    <scope>NUCLEOTIDE SEQUENCE [LARGE SCALE GENOMIC DNA]</scope>
    <source>
        <strain evidence="2">SpSt-289</strain>
    </source>
</reference>
<name>A0A7C1FJY0_9CHLR</name>
<sequence length="95" mass="9172">MAGKRGNSTTSGKSATCSHAPSGTPSLPAASSPIATVRGPRPAGSTATIVRRPGLPVATGLGPGTLATGVERTGGRVGGYNAPSVGVAARYTLSK</sequence>
<dbReference type="AlphaFoldDB" id="A0A7C1FJY0"/>
<accession>A0A7C1FJY0</accession>
<feature type="region of interest" description="Disordered" evidence="1">
    <location>
        <begin position="1"/>
        <end position="48"/>
    </location>
</feature>
<evidence type="ECO:0000313" key="2">
    <source>
        <dbReference type="EMBL" id="HDX32634.1"/>
    </source>
</evidence>
<comment type="caution">
    <text evidence="2">The sequence shown here is derived from an EMBL/GenBank/DDBJ whole genome shotgun (WGS) entry which is preliminary data.</text>
</comment>
<dbReference type="EMBL" id="DSMG01000146">
    <property type="protein sequence ID" value="HDX32634.1"/>
    <property type="molecule type" value="Genomic_DNA"/>
</dbReference>
<feature type="compositionally biased region" description="Polar residues" evidence="1">
    <location>
        <begin position="1"/>
        <end position="25"/>
    </location>
</feature>
<gene>
    <name evidence="2" type="ORF">ENQ20_14280</name>
</gene>
<proteinExistence type="predicted"/>